<dbReference type="KEGG" id="eiv:EIN_047700"/>
<gene>
    <name evidence="1" type="ORF">EIN_047700</name>
</gene>
<evidence type="ECO:0000313" key="2">
    <source>
        <dbReference type="Proteomes" id="UP000014680"/>
    </source>
</evidence>
<accession>A0A0A1UG67</accession>
<dbReference type="RefSeq" id="XP_004261238.1">
    <property type="nucleotide sequence ID" value="XM_004261190.1"/>
</dbReference>
<reference evidence="1 2" key="1">
    <citation type="submission" date="2012-10" db="EMBL/GenBank/DDBJ databases">
        <authorList>
            <person name="Zafar N."/>
            <person name="Inman J."/>
            <person name="Hall N."/>
            <person name="Lorenzi H."/>
            <person name="Caler E."/>
        </authorList>
    </citation>
    <scope>NUCLEOTIDE SEQUENCE [LARGE SCALE GENOMIC DNA]</scope>
    <source>
        <strain evidence="1 2">IP1</strain>
    </source>
</reference>
<sequence>MEQQQKKRVVLERVYLLNVVLFFENTEVLLNFIQVSKKCVQTCQDLYTNPPKIVNTLSDLFLIFSLFKKINTLSFPTVIFSKASLEGSEYSDEQKAALYDKLKTLDFRVAINYWSQYTAKYFEGLVDNFKSISISRLTSLDYSVKSELSPFYLKMDFLQRVALTLGNSNEYLLKKKNPLLKVLVLNIEDDVDGTCERLVDIQMVPTTKILFFFRDVDEKTVEKIESMRMKYFPVNECFIYCKYTTLPIHDIISKRVILLPKDQRTYLSPDQLQNNDIEQVIQLYGILSIQSISDCMNKGILTKSLKTQLRNVVVLNLMFYSLRMKLVDVIPDSLVSLSLENVVMSNDIDLSETRLVEINFTRCDFIHLNVPKTVKRLRVSNNNTLNTIEGTKNLNLELIVIFSCKALDTLLFESAKEIKLLSSGIKTVNTKALENADEVSVQQCKFVYNAPNQAKQFKDESSDFKRKLHSFFGFSF</sequence>
<evidence type="ECO:0000313" key="1">
    <source>
        <dbReference type="EMBL" id="ELP94467.1"/>
    </source>
</evidence>
<dbReference type="GeneID" id="14893453"/>
<keyword evidence="2" id="KW-1185">Reference proteome</keyword>
<name>A0A0A1UG67_ENTIV</name>
<dbReference type="AlphaFoldDB" id="A0A0A1UG67"/>
<dbReference type="VEuPathDB" id="AmoebaDB:EIN_047700"/>
<dbReference type="EMBL" id="KB206215">
    <property type="protein sequence ID" value="ELP94467.1"/>
    <property type="molecule type" value="Genomic_DNA"/>
</dbReference>
<protein>
    <submittedName>
        <fullName evidence="1">Uncharacterized protein</fullName>
    </submittedName>
</protein>
<dbReference type="Proteomes" id="UP000014680">
    <property type="component" value="Unassembled WGS sequence"/>
</dbReference>
<organism evidence="1 2">
    <name type="scientific">Entamoeba invadens IP1</name>
    <dbReference type="NCBI Taxonomy" id="370355"/>
    <lineage>
        <taxon>Eukaryota</taxon>
        <taxon>Amoebozoa</taxon>
        <taxon>Evosea</taxon>
        <taxon>Archamoebae</taxon>
        <taxon>Mastigamoebida</taxon>
        <taxon>Entamoebidae</taxon>
        <taxon>Entamoeba</taxon>
    </lineage>
</organism>
<proteinExistence type="predicted"/>